<accession>A0A2V1CZH5</accession>
<keyword evidence="5" id="KW-0812">Transmembrane</keyword>
<evidence type="ECO:0000256" key="7">
    <source>
        <dbReference type="ARBA" id="ARBA00022989"/>
    </source>
</evidence>
<dbReference type="Pfam" id="PF00067">
    <property type="entry name" value="p450"/>
    <property type="match status" value="1"/>
</dbReference>
<dbReference type="PRINTS" id="PR00465">
    <property type="entry name" value="EP450IV"/>
</dbReference>
<dbReference type="OrthoDB" id="6692864at2759"/>
<keyword evidence="7" id="KW-1133">Transmembrane helix</keyword>
<dbReference type="PANTHER" id="PTHR24305">
    <property type="entry name" value="CYTOCHROME P450"/>
    <property type="match status" value="1"/>
</dbReference>
<keyword evidence="9 12" id="KW-0408">Iron</keyword>
<dbReference type="PRINTS" id="PR00385">
    <property type="entry name" value="P450"/>
</dbReference>
<feature type="binding site" description="axial binding residue" evidence="12">
    <location>
        <position position="254"/>
    </location>
    <ligand>
        <name>heme</name>
        <dbReference type="ChEBI" id="CHEBI:30413"/>
    </ligand>
    <ligandPart>
        <name>Fe</name>
        <dbReference type="ChEBI" id="CHEBI:18248"/>
    </ligandPart>
</feature>
<evidence type="ECO:0000256" key="9">
    <source>
        <dbReference type="ARBA" id="ARBA00023004"/>
    </source>
</evidence>
<evidence type="ECO:0000256" key="5">
    <source>
        <dbReference type="ARBA" id="ARBA00022692"/>
    </source>
</evidence>
<comment type="cofactor">
    <cofactor evidence="1 12">
        <name>heme</name>
        <dbReference type="ChEBI" id="CHEBI:30413"/>
    </cofactor>
</comment>
<comment type="subcellular location">
    <subcellularLocation>
        <location evidence="2">Membrane</location>
    </subcellularLocation>
</comment>
<dbReference type="EMBL" id="KZ805938">
    <property type="protein sequence ID" value="PVH91170.1"/>
    <property type="molecule type" value="Genomic_DNA"/>
</dbReference>
<keyword evidence="8" id="KW-0560">Oxidoreductase</keyword>
<name>A0A2V1CZH5_9PLEO</name>
<keyword evidence="11" id="KW-0472">Membrane</keyword>
<dbReference type="GO" id="GO:0016705">
    <property type="term" value="F:oxidoreductase activity, acting on paired donors, with incorporation or reduction of molecular oxygen"/>
    <property type="evidence" value="ECO:0007669"/>
    <property type="project" value="InterPro"/>
</dbReference>
<keyword evidence="6 12" id="KW-0479">Metal-binding</keyword>
<dbReference type="GO" id="GO:0020037">
    <property type="term" value="F:heme binding"/>
    <property type="evidence" value="ECO:0007669"/>
    <property type="project" value="InterPro"/>
</dbReference>
<evidence type="ECO:0000256" key="12">
    <source>
        <dbReference type="PIRSR" id="PIRSR602403-1"/>
    </source>
</evidence>
<dbReference type="GO" id="GO:0016020">
    <property type="term" value="C:membrane"/>
    <property type="evidence" value="ECO:0007669"/>
    <property type="project" value="UniProtKB-SubCell"/>
</dbReference>
<evidence type="ECO:0000313" key="13">
    <source>
        <dbReference type="EMBL" id="PVH91170.1"/>
    </source>
</evidence>
<dbReference type="InterPro" id="IPR036396">
    <property type="entry name" value="Cyt_P450_sf"/>
</dbReference>
<evidence type="ECO:0000256" key="1">
    <source>
        <dbReference type="ARBA" id="ARBA00001971"/>
    </source>
</evidence>
<evidence type="ECO:0000256" key="10">
    <source>
        <dbReference type="ARBA" id="ARBA00023033"/>
    </source>
</evidence>
<gene>
    <name evidence="13" type="ORF">DM02DRAFT_546316</name>
</gene>
<organism evidence="13 14">
    <name type="scientific">Periconia macrospinosa</name>
    <dbReference type="NCBI Taxonomy" id="97972"/>
    <lineage>
        <taxon>Eukaryota</taxon>
        <taxon>Fungi</taxon>
        <taxon>Dikarya</taxon>
        <taxon>Ascomycota</taxon>
        <taxon>Pezizomycotina</taxon>
        <taxon>Dothideomycetes</taxon>
        <taxon>Pleosporomycetidae</taxon>
        <taxon>Pleosporales</taxon>
        <taxon>Massarineae</taxon>
        <taxon>Periconiaceae</taxon>
        <taxon>Periconia</taxon>
    </lineage>
</organism>
<evidence type="ECO:0000256" key="3">
    <source>
        <dbReference type="ARBA" id="ARBA00010617"/>
    </source>
</evidence>
<sequence length="317" mass="35241">MNELLYQNTFDVLQDVGFGQVDVDSKEGASVLGGALSILGPTVGAPWIVRVGFALFPRVWNFPHWFKFLQFTQSIIEKKISQSGKSDSLDIASFFIEDGQRPDADQISREAIGGECGVILLAGSTSGPSLILLFYCLARWPEQAEKIRQELRNVDYRDMNAFSALPHLTATIHESLRLYPAGPTFGSRITPPEGINCDGTYIPGGVKIVAPRYSLGRQSYEKPLEFIPERWYSQPELIKDKRTFAPFSMGRNSCAGKKVAMAQLRLTAAMILSKYSIKFAPGTSNGILVEKNMRDQLTPLPGELELVFEKLESPVWE</sequence>
<keyword evidence="14" id="KW-1185">Reference proteome</keyword>
<evidence type="ECO:0000256" key="2">
    <source>
        <dbReference type="ARBA" id="ARBA00004370"/>
    </source>
</evidence>
<dbReference type="InterPro" id="IPR002403">
    <property type="entry name" value="Cyt_P450_E_grp-IV"/>
</dbReference>
<evidence type="ECO:0000256" key="4">
    <source>
        <dbReference type="ARBA" id="ARBA00022617"/>
    </source>
</evidence>
<proteinExistence type="inferred from homology"/>
<evidence type="ECO:0000256" key="6">
    <source>
        <dbReference type="ARBA" id="ARBA00022723"/>
    </source>
</evidence>
<dbReference type="AlphaFoldDB" id="A0A2V1CZH5"/>
<dbReference type="InterPro" id="IPR050121">
    <property type="entry name" value="Cytochrome_P450_monoxygenase"/>
</dbReference>
<dbReference type="SUPFAM" id="SSF48264">
    <property type="entry name" value="Cytochrome P450"/>
    <property type="match status" value="1"/>
</dbReference>
<dbReference type="GO" id="GO:0005506">
    <property type="term" value="F:iron ion binding"/>
    <property type="evidence" value="ECO:0007669"/>
    <property type="project" value="InterPro"/>
</dbReference>
<evidence type="ECO:0000256" key="8">
    <source>
        <dbReference type="ARBA" id="ARBA00023002"/>
    </source>
</evidence>
<dbReference type="Gene3D" id="1.10.630.10">
    <property type="entry name" value="Cytochrome P450"/>
    <property type="match status" value="1"/>
</dbReference>
<keyword evidence="10" id="KW-0503">Monooxygenase</keyword>
<dbReference type="InterPro" id="IPR001128">
    <property type="entry name" value="Cyt_P450"/>
</dbReference>
<dbReference type="Proteomes" id="UP000244855">
    <property type="component" value="Unassembled WGS sequence"/>
</dbReference>
<protein>
    <submittedName>
        <fullName evidence="13">Cytochrome P450</fullName>
    </submittedName>
</protein>
<dbReference type="GO" id="GO:0004497">
    <property type="term" value="F:monooxygenase activity"/>
    <property type="evidence" value="ECO:0007669"/>
    <property type="project" value="UniProtKB-KW"/>
</dbReference>
<keyword evidence="4 12" id="KW-0349">Heme</keyword>
<evidence type="ECO:0000256" key="11">
    <source>
        <dbReference type="ARBA" id="ARBA00023136"/>
    </source>
</evidence>
<dbReference type="PANTHER" id="PTHR24305:SF112">
    <property type="entry name" value="L-ORNITHINE-N5-MONOOXYGENASE (EUROFUNG)"/>
    <property type="match status" value="1"/>
</dbReference>
<dbReference type="STRING" id="97972.A0A2V1CZH5"/>
<evidence type="ECO:0000313" key="14">
    <source>
        <dbReference type="Proteomes" id="UP000244855"/>
    </source>
</evidence>
<reference evidence="13 14" key="1">
    <citation type="journal article" date="2018" name="Sci. Rep.">
        <title>Comparative genomics provides insights into the lifestyle and reveals functional heterogeneity of dark septate endophytic fungi.</title>
        <authorList>
            <person name="Knapp D.G."/>
            <person name="Nemeth J.B."/>
            <person name="Barry K."/>
            <person name="Hainaut M."/>
            <person name="Henrissat B."/>
            <person name="Johnson J."/>
            <person name="Kuo A."/>
            <person name="Lim J.H.P."/>
            <person name="Lipzen A."/>
            <person name="Nolan M."/>
            <person name="Ohm R.A."/>
            <person name="Tamas L."/>
            <person name="Grigoriev I.V."/>
            <person name="Spatafora J.W."/>
            <person name="Nagy L.G."/>
            <person name="Kovacs G.M."/>
        </authorList>
    </citation>
    <scope>NUCLEOTIDE SEQUENCE [LARGE SCALE GENOMIC DNA]</scope>
    <source>
        <strain evidence="13 14">DSE2036</strain>
    </source>
</reference>
<comment type="similarity">
    <text evidence="3">Belongs to the cytochrome P450 family.</text>
</comment>